<dbReference type="EMBL" id="JAQHRD010000004">
    <property type="protein sequence ID" value="KAJ6441685.1"/>
    <property type="molecule type" value="Genomic_DNA"/>
</dbReference>
<organism evidence="1 2">
    <name type="scientific">Purpureocillium lavendulum</name>
    <dbReference type="NCBI Taxonomy" id="1247861"/>
    <lineage>
        <taxon>Eukaryota</taxon>
        <taxon>Fungi</taxon>
        <taxon>Dikarya</taxon>
        <taxon>Ascomycota</taxon>
        <taxon>Pezizomycotina</taxon>
        <taxon>Sordariomycetes</taxon>
        <taxon>Hypocreomycetidae</taxon>
        <taxon>Hypocreales</taxon>
        <taxon>Ophiocordycipitaceae</taxon>
        <taxon>Purpureocillium</taxon>
    </lineage>
</organism>
<dbReference type="Proteomes" id="UP001163105">
    <property type="component" value="Unassembled WGS sequence"/>
</dbReference>
<accession>A0AB34FR34</accession>
<evidence type="ECO:0000313" key="2">
    <source>
        <dbReference type="Proteomes" id="UP001163105"/>
    </source>
</evidence>
<sequence>MSRLLVSPSPAAARPDVRQWQVPADGAGERWVEGWMMEPMTVEQTRWWTNQHLSDGFLWCRCWEMVASDFADNDDLETTSDATSP</sequence>
<gene>
    <name evidence="1" type="ORF">O9K51_05236</name>
</gene>
<name>A0AB34FR34_9HYPO</name>
<dbReference type="AlphaFoldDB" id="A0AB34FR34"/>
<protein>
    <submittedName>
        <fullName evidence="1">Uncharacterized protein</fullName>
    </submittedName>
</protein>
<comment type="caution">
    <text evidence="1">The sequence shown here is derived from an EMBL/GenBank/DDBJ whole genome shotgun (WGS) entry which is preliminary data.</text>
</comment>
<proteinExistence type="predicted"/>
<reference evidence="1" key="1">
    <citation type="submission" date="2023-01" db="EMBL/GenBank/DDBJ databases">
        <title>The growth and conidiation of Purpureocillium lavendulum are regulated by nitrogen source and histone H3K14 acetylation.</title>
        <authorList>
            <person name="Tang P."/>
            <person name="Han J."/>
            <person name="Zhang C."/>
            <person name="Tang P."/>
            <person name="Qi F."/>
            <person name="Zhang K."/>
            <person name="Liang L."/>
        </authorList>
    </citation>
    <scope>NUCLEOTIDE SEQUENCE</scope>
    <source>
        <strain evidence="1">YMF1.00683</strain>
    </source>
</reference>
<keyword evidence="2" id="KW-1185">Reference proteome</keyword>
<evidence type="ECO:0000313" key="1">
    <source>
        <dbReference type="EMBL" id="KAJ6441685.1"/>
    </source>
</evidence>